<evidence type="ECO:0000256" key="2">
    <source>
        <dbReference type="ARBA" id="ARBA00006706"/>
    </source>
</evidence>
<dbReference type="GO" id="GO:0046872">
    <property type="term" value="F:metal ion binding"/>
    <property type="evidence" value="ECO:0007669"/>
    <property type="project" value="UniProtKB-KW"/>
</dbReference>
<dbReference type="PANTHER" id="PTHR12001">
    <property type="entry name" value="GERANYLGERANYL PYROPHOSPHATE SYNTHASE"/>
    <property type="match status" value="1"/>
</dbReference>
<sequence length="337" mass="36354">MVRDDLKAMKQRIRALVERTLESDGSTSSTKGKDASALQSHPLLQEAAREFFERRERAFRPAVVILVARALPLVAPEAEASIIAARQCLLAEIVEMMSTAQIIHDTVLEEDDDSALGNVAHRVYSSSAGNKVSVLAGDFLLARCSVALSQLGDLRVVELMAAALENMVHGNVLRRDVTDIASYEEATRLKTSSLVANACLSAAVLAGHHPDSDLARAVYAYADELGLAYQTVADVIIFDELSKNDEASRAHLLDFLPPVVYAPKKGNVQTGLRHALDAAKTHANNAISSLDPLPPSAEKLALLKMVDYVSERDQRGLQREKYIASAASPPRPATAAP</sequence>
<comment type="similarity">
    <text evidence="2 7">Belongs to the FPP/GGPP synthase family.</text>
</comment>
<dbReference type="GO" id="GO:1990234">
    <property type="term" value="C:transferase complex"/>
    <property type="evidence" value="ECO:0007669"/>
    <property type="project" value="TreeGrafter"/>
</dbReference>
<dbReference type="Gene3D" id="1.10.600.10">
    <property type="entry name" value="Farnesyl Diphosphate Synthase"/>
    <property type="match status" value="1"/>
</dbReference>
<keyword evidence="4" id="KW-0479">Metal-binding</keyword>
<dbReference type="EMBL" id="JAQMWT010000504">
    <property type="protein sequence ID" value="KAJ8600514.1"/>
    <property type="molecule type" value="Genomic_DNA"/>
</dbReference>
<comment type="caution">
    <text evidence="9">The sequence shown here is derived from an EMBL/GenBank/DDBJ whole genome shotgun (WGS) entry which is preliminary data.</text>
</comment>
<proteinExistence type="inferred from homology"/>
<organism evidence="9 10">
    <name type="scientific">Chrysophaeum taylorii</name>
    <dbReference type="NCBI Taxonomy" id="2483200"/>
    <lineage>
        <taxon>Eukaryota</taxon>
        <taxon>Sar</taxon>
        <taxon>Stramenopiles</taxon>
        <taxon>Ochrophyta</taxon>
        <taxon>Pelagophyceae</taxon>
        <taxon>Pelagomonadales</taxon>
        <taxon>Pelagomonadaceae</taxon>
        <taxon>Chrysophaeum</taxon>
    </lineage>
</organism>
<gene>
    <name evidence="9" type="ORF">CTAYLR_009212</name>
</gene>
<feature type="region of interest" description="Disordered" evidence="8">
    <location>
        <begin position="20"/>
        <end position="39"/>
    </location>
</feature>
<dbReference type="Pfam" id="PF00348">
    <property type="entry name" value="polyprenyl_synt"/>
    <property type="match status" value="1"/>
</dbReference>
<evidence type="ECO:0000313" key="10">
    <source>
        <dbReference type="Proteomes" id="UP001230188"/>
    </source>
</evidence>
<reference evidence="9" key="1">
    <citation type="submission" date="2023-01" db="EMBL/GenBank/DDBJ databases">
        <title>Metagenome sequencing of chrysophaentin producing Chrysophaeum taylorii.</title>
        <authorList>
            <person name="Davison J."/>
            <person name="Bewley C."/>
        </authorList>
    </citation>
    <scope>NUCLEOTIDE SEQUENCE</scope>
    <source>
        <strain evidence="9">NIES-1699</strain>
    </source>
</reference>
<dbReference type="GO" id="GO:0006744">
    <property type="term" value="P:ubiquinone biosynthetic process"/>
    <property type="evidence" value="ECO:0007669"/>
    <property type="project" value="TreeGrafter"/>
</dbReference>
<evidence type="ECO:0000256" key="4">
    <source>
        <dbReference type="ARBA" id="ARBA00022723"/>
    </source>
</evidence>
<dbReference type="GO" id="GO:0004659">
    <property type="term" value="F:prenyltransferase activity"/>
    <property type="evidence" value="ECO:0007669"/>
    <property type="project" value="InterPro"/>
</dbReference>
<keyword evidence="5" id="KW-0460">Magnesium</keyword>
<keyword evidence="6" id="KW-0414">Isoprene biosynthesis</keyword>
<dbReference type="AlphaFoldDB" id="A0AAD7UB79"/>
<dbReference type="InterPro" id="IPR000092">
    <property type="entry name" value="Polyprenyl_synt"/>
</dbReference>
<dbReference type="InterPro" id="IPR008949">
    <property type="entry name" value="Isoprenoid_synthase_dom_sf"/>
</dbReference>
<dbReference type="CDD" id="cd00867">
    <property type="entry name" value="Trans_IPPS"/>
    <property type="match status" value="1"/>
</dbReference>
<accession>A0AAD7UB79</accession>
<protein>
    <submittedName>
        <fullName evidence="9">Uncharacterized protein</fullName>
    </submittedName>
</protein>
<evidence type="ECO:0000256" key="6">
    <source>
        <dbReference type="ARBA" id="ARBA00023229"/>
    </source>
</evidence>
<dbReference type="GO" id="GO:0008299">
    <property type="term" value="P:isoprenoid biosynthetic process"/>
    <property type="evidence" value="ECO:0007669"/>
    <property type="project" value="UniProtKB-KW"/>
</dbReference>
<dbReference type="Proteomes" id="UP001230188">
    <property type="component" value="Unassembled WGS sequence"/>
</dbReference>
<keyword evidence="10" id="KW-1185">Reference proteome</keyword>
<dbReference type="PANTHER" id="PTHR12001:SF69">
    <property type="entry name" value="ALL TRANS-POLYPRENYL-DIPHOSPHATE SYNTHASE PDSS1"/>
    <property type="match status" value="1"/>
</dbReference>
<evidence type="ECO:0000256" key="1">
    <source>
        <dbReference type="ARBA" id="ARBA00001946"/>
    </source>
</evidence>
<name>A0AAD7UB79_9STRA</name>
<keyword evidence="3 7" id="KW-0808">Transferase</keyword>
<comment type="cofactor">
    <cofactor evidence="1">
        <name>Mg(2+)</name>
        <dbReference type="ChEBI" id="CHEBI:18420"/>
    </cofactor>
</comment>
<evidence type="ECO:0000313" key="9">
    <source>
        <dbReference type="EMBL" id="KAJ8600514.1"/>
    </source>
</evidence>
<evidence type="ECO:0000256" key="5">
    <source>
        <dbReference type="ARBA" id="ARBA00022842"/>
    </source>
</evidence>
<evidence type="ECO:0000256" key="3">
    <source>
        <dbReference type="ARBA" id="ARBA00022679"/>
    </source>
</evidence>
<evidence type="ECO:0000256" key="7">
    <source>
        <dbReference type="RuleBase" id="RU004466"/>
    </source>
</evidence>
<dbReference type="SUPFAM" id="SSF48576">
    <property type="entry name" value="Terpenoid synthases"/>
    <property type="match status" value="1"/>
</dbReference>
<evidence type="ECO:0000256" key="8">
    <source>
        <dbReference type="SAM" id="MobiDB-lite"/>
    </source>
</evidence>